<accession>A0ABX1GJY9</accession>
<dbReference type="Pfam" id="PF06992">
    <property type="entry name" value="Phage_lambda_P"/>
    <property type="match status" value="1"/>
</dbReference>
<proteinExistence type="predicted"/>
<evidence type="ECO:0000313" key="2">
    <source>
        <dbReference type="EMBL" id="NKI19491.1"/>
    </source>
</evidence>
<comment type="caution">
    <text evidence="2">The sequence shown here is derived from an EMBL/GenBank/DDBJ whole genome shotgun (WGS) entry which is preliminary data.</text>
</comment>
<evidence type="ECO:0000313" key="3">
    <source>
        <dbReference type="Proteomes" id="UP000765845"/>
    </source>
</evidence>
<dbReference type="InterPro" id="IPR009731">
    <property type="entry name" value="P-like"/>
</dbReference>
<organism evidence="2 3">
    <name type="scientific">Spongiibacter thalassae</name>
    <dbReference type="NCBI Taxonomy" id="2721624"/>
    <lineage>
        <taxon>Bacteria</taxon>
        <taxon>Pseudomonadati</taxon>
        <taxon>Pseudomonadota</taxon>
        <taxon>Gammaproteobacteria</taxon>
        <taxon>Cellvibrionales</taxon>
        <taxon>Spongiibacteraceae</taxon>
        <taxon>Spongiibacter</taxon>
    </lineage>
</organism>
<name>A0ABX1GJY9_9GAMM</name>
<gene>
    <name evidence="2" type="ORF">HCU74_18960</name>
</gene>
<keyword evidence="3" id="KW-1185">Reference proteome</keyword>
<feature type="compositionally biased region" description="Basic and acidic residues" evidence="1">
    <location>
        <begin position="146"/>
        <end position="177"/>
    </location>
</feature>
<dbReference type="EMBL" id="JAAWWK010000008">
    <property type="protein sequence ID" value="NKI19491.1"/>
    <property type="molecule type" value="Genomic_DNA"/>
</dbReference>
<reference evidence="2 3" key="1">
    <citation type="submission" date="2020-04" db="EMBL/GenBank/DDBJ databases">
        <authorList>
            <person name="Yoon J."/>
        </authorList>
    </citation>
    <scope>NUCLEOTIDE SEQUENCE [LARGE SCALE GENOMIC DNA]</scope>
    <source>
        <strain evidence="2 3">KMU-166</strain>
    </source>
</reference>
<dbReference type="Proteomes" id="UP000765845">
    <property type="component" value="Unassembled WGS sequence"/>
</dbReference>
<feature type="region of interest" description="Disordered" evidence="1">
    <location>
        <begin position="144"/>
        <end position="177"/>
    </location>
</feature>
<protein>
    <submittedName>
        <fullName evidence="2">Uncharacterized protein</fullName>
    </submittedName>
</protein>
<sequence length="177" mass="20356">MFAEFELVYHNQYNKAFSTSEKLSYAKKLWFANLCHISPEAITAASHRAIKESEFLPTIKGILKYCEPDDSALGLPDPHSAYVEACRAPSPKADHPWSHPAVYHAGKASDWYFLATNTEPKAFPVFRQHYMNLCEQVRRGVQLEPPHPEALPKPEAKPLPAEEQRRRMRELRRELDI</sequence>
<evidence type="ECO:0000256" key="1">
    <source>
        <dbReference type="SAM" id="MobiDB-lite"/>
    </source>
</evidence>